<sequence>MKMKKLMTVVVICTVFAFAAMGSVFAATASFQGLGDMPGGVFNSRAFDVSADGSTVVGYSISASGTEAFRWTLSGGMVGLGDLPGSSFESKANAVSADGSTIVGIGISASGPEAFRWTLSGGMVGLGYLSGWPRRRQGLSWSKSPARQLSPLPITDPAARRPNGPIPASRSSRALMRAATRYGPPFRAA</sequence>
<proteinExistence type="predicted"/>
<evidence type="ECO:0000313" key="2">
    <source>
        <dbReference type="EMBL" id="KKL73885.1"/>
    </source>
</evidence>
<comment type="caution">
    <text evidence="2">The sequence shown here is derived from an EMBL/GenBank/DDBJ whole genome shotgun (WGS) entry which is preliminary data.</text>
</comment>
<dbReference type="EMBL" id="LAZR01024826">
    <property type="protein sequence ID" value="KKL73885.1"/>
    <property type="molecule type" value="Genomic_DNA"/>
</dbReference>
<evidence type="ECO:0000256" key="1">
    <source>
        <dbReference type="SAM" id="MobiDB-lite"/>
    </source>
</evidence>
<gene>
    <name evidence="2" type="ORF">LCGC14_2070430</name>
</gene>
<reference evidence="2" key="1">
    <citation type="journal article" date="2015" name="Nature">
        <title>Complex archaea that bridge the gap between prokaryotes and eukaryotes.</title>
        <authorList>
            <person name="Spang A."/>
            <person name="Saw J.H."/>
            <person name="Jorgensen S.L."/>
            <person name="Zaremba-Niedzwiedzka K."/>
            <person name="Martijn J."/>
            <person name="Lind A.E."/>
            <person name="van Eijk R."/>
            <person name="Schleper C."/>
            <person name="Guy L."/>
            <person name="Ettema T.J."/>
        </authorList>
    </citation>
    <scope>NUCLEOTIDE SEQUENCE</scope>
</reference>
<protein>
    <submittedName>
        <fullName evidence="2">Uncharacterized protein</fullName>
    </submittedName>
</protein>
<feature type="region of interest" description="Disordered" evidence="1">
    <location>
        <begin position="140"/>
        <end position="175"/>
    </location>
</feature>
<dbReference type="InterPro" id="IPR014262">
    <property type="entry name" value="HAF_rpt"/>
</dbReference>
<dbReference type="NCBIfam" id="TIGR02913">
    <property type="entry name" value="HAF_rpt"/>
    <property type="match status" value="1"/>
</dbReference>
<dbReference type="AlphaFoldDB" id="A0A0F9GWZ9"/>
<organism evidence="2">
    <name type="scientific">marine sediment metagenome</name>
    <dbReference type="NCBI Taxonomy" id="412755"/>
    <lineage>
        <taxon>unclassified sequences</taxon>
        <taxon>metagenomes</taxon>
        <taxon>ecological metagenomes</taxon>
    </lineage>
</organism>
<name>A0A0F9GWZ9_9ZZZZ</name>
<accession>A0A0F9GWZ9</accession>